<comment type="caution">
    <text evidence="2">The sequence shown here is derived from an EMBL/GenBank/DDBJ whole genome shotgun (WGS) entry which is preliminary data.</text>
</comment>
<evidence type="ECO:0000259" key="1">
    <source>
        <dbReference type="PROSITE" id="PS50141"/>
    </source>
</evidence>
<feature type="domain" description="A to I editase" evidence="1">
    <location>
        <begin position="56"/>
        <end position="339"/>
    </location>
</feature>
<organism evidence="2 3">
    <name type="scientific">Maudiozyma exigua</name>
    <name type="common">Yeast</name>
    <name type="synonym">Kazachstania exigua</name>
    <dbReference type="NCBI Taxonomy" id="34358"/>
    <lineage>
        <taxon>Eukaryota</taxon>
        <taxon>Fungi</taxon>
        <taxon>Dikarya</taxon>
        <taxon>Ascomycota</taxon>
        <taxon>Saccharomycotina</taxon>
        <taxon>Saccharomycetes</taxon>
        <taxon>Saccharomycetales</taxon>
        <taxon>Saccharomycetaceae</taxon>
        <taxon>Maudiozyma</taxon>
    </lineage>
</organism>
<dbReference type="SMART" id="SM00552">
    <property type="entry name" value="ADEAMc"/>
    <property type="match status" value="1"/>
</dbReference>
<proteinExistence type="predicted"/>
<dbReference type="AlphaFoldDB" id="A0A9P7B9P0"/>
<keyword evidence="3" id="KW-1185">Reference proteome</keyword>
<evidence type="ECO:0000313" key="3">
    <source>
        <dbReference type="Proteomes" id="UP000750334"/>
    </source>
</evidence>
<accession>A0A9P7B9P0</accession>
<dbReference type="PANTHER" id="PTHR47803:SF1">
    <property type="entry name" value="TRNA-SPECIFIC ADENOSINE DEAMINASE 1"/>
    <property type="match status" value="1"/>
</dbReference>
<dbReference type="GO" id="GO:0002100">
    <property type="term" value="P:tRNA wobble adenosine to inosine editing"/>
    <property type="evidence" value="ECO:0007669"/>
    <property type="project" value="InterPro"/>
</dbReference>
<dbReference type="PROSITE" id="PS50141">
    <property type="entry name" value="A_DEAMIN_EDITASE"/>
    <property type="match status" value="1"/>
</dbReference>
<dbReference type="GO" id="GO:0003723">
    <property type="term" value="F:RNA binding"/>
    <property type="evidence" value="ECO:0007669"/>
    <property type="project" value="InterPro"/>
</dbReference>
<dbReference type="Proteomes" id="UP000750334">
    <property type="component" value="Unassembled WGS sequence"/>
</dbReference>
<sequence>MDTSLKNRLTTLIYDEYRKLKPSSRPVVKSNGTKEWTVLASIVAWNTETDHLRLITLSTGVKALPDILLLKSGGNMIHDCHAEILSIRGLNTVILNHIKNIEQGRLSDLLDKDNSKYTWKSENKIILYISRMPCGDASMDTMEDQKDPASKFEINDNDPSQYLFEGNTTILRGRLNFSKKGYVRSKPGRYDSQITLSKSCSDKLCMKQVTSLLNSITYDLLNRPVYIDYLLIPSLERTDFNGIERCFKTRLNNKYQESDIHRPVFFVVETCDNQFIDDKKNDDETPSAMSSIKLYYDKSNTQEQAILNGVKNGSYTKGSKPLPKGCEPAVSRLGQWKLYKEIDQNVTGSYLEFKGKQVARREMIGIVRQMLSFDGWIHTRKDDCKS</sequence>
<dbReference type="GO" id="GO:0043829">
    <property type="term" value="F:tRNA-specific adenosine-37 deaminase activity"/>
    <property type="evidence" value="ECO:0007669"/>
    <property type="project" value="TreeGrafter"/>
</dbReference>
<dbReference type="Pfam" id="PF02137">
    <property type="entry name" value="A_deamin"/>
    <property type="match status" value="1"/>
</dbReference>
<dbReference type="EMBL" id="PUHR01000069">
    <property type="protein sequence ID" value="KAG0668366.1"/>
    <property type="molecule type" value="Genomic_DNA"/>
</dbReference>
<dbReference type="InterPro" id="IPR002466">
    <property type="entry name" value="A_deamin"/>
</dbReference>
<gene>
    <name evidence="2" type="ORF">C6P45_004718</name>
</gene>
<dbReference type="InterPro" id="IPR042935">
    <property type="entry name" value="Tad1"/>
</dbReference>
<reference evidence="2 3" key="1">
    <citation type="submission" date="2020-11" db="EMBL/GenBank/DDBJ databases">
        <title>Kefir isolates.</title>
        <authorList>
            <person name="Marcisauskas S."/>
            <person name="Kim Y."/>
            <person name="Blasche S."/>
        </authorList>
    </citation>
    <scope>NUCLEOTIDE SEQUENCE [LARGE SCALE GENOMIC DNA]</scope>
    <source>
        <strain evidence="2 3">OG2</strain>
    </source>
</reference>
<dbReference type="OrthoDB" id="10268011at2759"/>
<dbReference type="PANTHER" id="PTHR47803">
    <property type="entry name" value="TRNA-SPECIFIC ADENOSINE DEAMINASE 1"/>
    <property type="match status" value="1"/>
</dbReference>
<protein>
    <recommendedName>
        <fullName evidence="1">A to I editase domain-containing protein</fullName>
    </recommendedName>
</protein>
<name>A0A9P7B9P0_MAUEX</name>
<evidence type="ECO:0000313" key="2">
    <source>
        <dbReference type="EMBL" id="KAG0668366.1"/>
    </source>
</evidence>